<keyword evidence="2" id="KW-0472">Membrane</keyword>
<dbReference type="InterPro" id="IPR023393">
    <property type="entry name" value="START-like_dom_sf"/>
</dbReference>
<dbReference type="InterPro" id="IPR010419">
    <property type="entry name" value="CO_DH_gsu"/>
</dbReference>
<dbReference type="Pfam" id="PF06240">
    <property type="entry name" value="COXG"/>
    <property type="match status" value="1"/>
</dbReference>
<feature type="region of interest" description="Disordered" evidence="1">
    <location>
        <begin position="171"/>
        <end position="194"/>
    </location>
</feature>
<dbReference type="Gene3D" id="3.30.530.20">
    <property type="match status" value="1"/>
</dbReference>
<keyword evidence="4" id="KW-1185">Reference proteome</keyword>
<organism evidence="3 4">
    <name type="scientific">Iodidimonas gelatinilytica</name>
    <dbReference type="NCBI Taxonomy" id="1236966"/>
    <lineage>
        <taxon>Bacteria</taxon>
        <taxon>Pseudomonadati</taxon>
        <taxon>Pseudomonadota</taxon>
        <taxon>Alphaproteobacteria</taxon>
        <taxon>Iodidimonadales</taxon>
        <taxon>Iodidimonadaceae</taxon>
        <taxon>Iodidimonas</taxon>
    </lineage>
</organism>
<feature type="transmembrane region" description="Helical" evidence="2">
    <location>
        <begin position="203"/>
        <end position="221"/>
    </location>
</feature>
<dbReference type="RefSeq" id="WP_150001994.1">
    <property type="nucleotide sequence ID" value="NZ_BKCM01000004.1"/>
</dbReference>
<dbReference type="EMBL" id="BKCM01000004">
    <property type="protein sequence ID" value="GER00361.1"/>
    <property type="molecule type" value="Genomic_DNA"/>
</dbReference>
<dbReference type="Proteomes" id="UP000325187">
    <property type="component" value="Unassembled WGS sequence"/>
</dbReference>
<proteinExistence type="predicted"/>
<gene>
    <name evidence="3" type="ORF">JCM17845_09840</name>
</gene>
<name>A0A5A7MWC0_9PROT</name>
<accession>A0A5A7MWC0</accession>
<dbReference type="PANTHER" id="PTHR38588:SF1">
    <property type="entry name" value="BLL0334 PROTEIN"/>
    <property type="match status" value="1"/>
</dbReference>
<dbReference type="PANTHER" id="PTHR38588">
    <property type="entry name" value="BLL0334 PROTEIN"/>
    <property type="match status" value="1"/>
</dbReference>
<dbReference type="SUPFAM" id="SSF55961">
    <property type="entry name" value="Bet v1-like"/>
    <property type="match status" value="1"/>
</dbReference>
<comment type="caution">
    <text evidence="3">The sequence shown here is derived from an EMBL/GenBank/DDBJ whole genome shotgun (WGS) entry which is preliminary data.</text>
</comment>
<dbReference type="AlphaFoldDB" id="A0A5A7MWC0"/>
<evidence type="ECO:0000313" key="4">
    <source>
        <dbReference type="Proteomes" id="UP000325187"/>
    </source>
</evidence>
<sequence>MKLESETIIPAPRQIVWDALNDETLLIECIPGCEALERLADNQLAASVTAKVGPVKAKFKGEVMLENVSPPHAYTLVGQGKGAAGFARGRADVALHDVEGDKTRLAWSVEANVGGKLAQMGARLIDSTAKKYAEDFFTCFSDLIVERMAKETHSGPTAPTTEQPIPAAEPIEDAQTEPSAAPAPTPPTHDVPIGEDRPGLKPVLWVFALIALVLGLLYFLAR</sequence>
<keyword evidence="2" id="KW-1133">Transmembrane helix</keyword>
<evidence type="ECO:0000256" key="2">
    <source>
        <dbReference type="SAM" id="Phobius"/>
    </source>
</evidence>
<evidence type="ECO:0000256" key="1">
    <source>
        <dbReference type="SAM" id="MobiDB-lite"/>
    </source>
</evidence>
<protein>
    <submittedName>
        <fullName evidence="3">Carbon monoxide dehydrogenase subunit G</fullName>
    </submittedName>
</protein>
<keyword evidence="2" id="KW-0812">Transmembrane</keyword>
<reference evidence="3 4" key="1">
    <citation type="submission" date="2019-09" db="EMBL/GenBank/DDBJ databases">
        <title>NBRP : Genome information of microbial organism related human and environment.</title>
        <authorList>
            <person name="Hattori M."/>
            <person name="Oshima K."/>
            <person name="Inaba H."/>
            <person name="Suda W."/>
            <person name="Sakamoto M."/>
            <person name="Iino T."/>
            <person name="Kitahara M."/>
            <person name="Oshida Y."/>
            <person name="Iida T."/>
            <person name="Kudo T."/>
            <person name="Itoh T."/>
            <person name="Ohkuma M."/>
        </authorList>
    </citation>
    <scope>NUCLEOTIDE SEQUENCE [LARGE SCALE GENOMIC DNA]</scope>
    <source>
        <strain evidence="3 4">Mie-1</strain>
    </source>
</reference>
<evidence type="ECO:0000313" key="3">
    <source>
        <dbReference type="EMBL" id="GER00361.1"/>
    </source>
</evidence>
<dbReference type="CDD" id="cd05018">
    <property type="entry name" value="CoxG"/>
    <property type="match status" value="1"/>
</dbReference>